<dbReference type="GO" id="GO:0046872">
    <property type="term" value="F:metal ion binding"/>
    <property type="evidence" value="ECO:0007669"/>
    <property type="project" value="UniProtKB-KW"/>
</dbReference>
<dbReference type="InterPro" id="IPR002073">
    <property type="entry name" value="PDEase_catalytic_dom"/>
</dbReference>
<dbReference type="Gene3D" id="1.10.1300.10">
    <property type="entry name" value="3'5'-cyclic nucleotide phosphodiesterase, catalytic domain"/>
    <property type="match status" value="1"/>
</dbReference>
<dbReference type="InterPro" id="IPR023088">
    <property type="entry name" value="PDEase"/>
</dbReference>
<evidence type="ECO:0000256" key="5">
    <source>
        <dbReference type="SAM" id="SignalP"/>
    </source>
</evidence>
<keyword evidence="8" id="KW-1185">Reference proteome</keyword>
<gene>
    <name evidence="7" type="ORF">HaLaN_20290</name>
</gene>
<accession>A0A699ZWZ3</accession>
<feature type="region of interest" description="Disordered" evidence="4">
    <location>
        <begin position="121"/>
        <end position="140"/>
    </location>
</feature>
<reference evidence="7 8" key="1">
    <citation type="submission" date="2020-02" db="EMBL/GenBank/DDBJ databases">
        <title>Draft genome sequence of Haematococcus lacustris strain NIES-144.</title>
        <authorList>
            <person name="Morimoto D."/>
            <person name="Nakagawa S."/>
            <person name="Yoshida T."/>
            <person name="Sawayama S."/>
        </authorList>
    </citation>
    <scope>NUCLEOTIDE SEQUENCE [LARGE SCALE GENOMIC DNA]</scope>
    <source>
        <strain evidence="7 8">NIES-144</strain>
    </source>
</reference>
<keyword evidence="1 3" id="KW-0479">Metal-binding</keyword>
<keyword evidence="5" id="KW-0732">Signal</keyword>
<dbReference type="PANTHER" id="PTHR11347">
    <property type="entry name" value="CYCLIC NUCLEOTIDE PHOSPHODIESTERASE"/>
    <property type="match status" value="1"/>
</dbReference>
<evidence type="ECO:0000313" key="7">
    <source>
        <dbReference type="EMBL" id="GFH22778.1"/>
    </source>
</evidence>
<keyword evidence="2" id="KW-0378">Hydrolase</keyword>
<dbReference type="GO" id="GO:0004114">
    <property type="term" value="F:3',5'-cyclic-nucleotide phosphodiesterase activity"/>
    <property type="evidence" value="ECO:0007669"/>
    <property type="project" value="InterPro"/>
</dbReference>
<dbReference type="Proteomes" id="UP000485058">
    <property type="component" value="Unassembled WGS sequence"/>
</dbReference>
<proteinExistence type="predicted"/>
<evidence type="ECO:0000313" key="8">
    <source>
        <dbReference type="Proteomes" id="UP000485058"/>
    </source>
</evidence>
<dbReference type="PROSITE" id="PS51845">
    <property type="entry name" value="PDEASE_I_2"/>
    <property type="match status" value="1"/>
</dbReference>
<feature type="binding site" evidence="3">
    <location>
        <position position="24"/>
    </location>
    <ligand>
        <name>Zn(2+)</name>
        <dbReference type="ChEBI" id="CHEBI:29105"/>
        <label>1</label>
    </ligand>
</feature>
<organism evidence="7 8">
    <name type="scientific">Haematococcus lacustris</name>
    <name type="common">Green alga</name>
    <name type="synonym">Haematococcus pluvialis</name>
    <dbReference type="NCBI Taxonomy" id="44745"/>
    <lineage>
        <taxon>Eukaryota</taxon>
        <taxon>Viridiplantae</taxon>
        <taxon>Chlorophyta</taxon>
        <taxon>core chlorophytes</taxon>
        <taxon>Chlorophyceae</taxon>
        <taxon>CS clade</taxon>
        <taxon>Chlamydomonadales</taxon>
        <taxon>Haematococcaceae</taxon>
        <taxon>Haematococcus</taxon>
    </lineage>
</organism>
<feature type="binding site" evidence="3">
    <location>
        <position position="155"/>
    </location>
    <ligand>
        <name>Zn(2+)</name>
        <dbReference type="ChEBI" id="CHEBI:29105"/>
        <label>1</label>
    </ligand>
</feature>
<name>A0A699ZWZ3_HAELA</name>
<sequence length="263" mass="28898">MVNGLLCWIHLTGTLAAYLAAAVHDVQHKGLNNDFLIKSSDKLALLYNDISPMENHHLATTFTLLSQEPLNFLARTPRKMFDAIRKVVINMVLATDMRGHFSSLSLFKSKLHLTDEPNASIVSQRPSDSGGHTVAGGFHPNKAKQWTPVALKCADIGHLAAQPEVHRRWVLLLEEELFRQGDREAASGLPVSALMDRSKAGITKSQTGFLNIVALPLFKAMAKAFPAMEPLLAGVQVNYEAWRLEEEAEKAAEKAADKGTDPK</sequence>
<dbReference type="EMBL" id="BLLF01002121">
    <property type="protein sequence ID" value="GFH22778.1"/>
    <property type="molecule type" value="Genomic_DNA"/>
</dbReference>
<dbReference type="InterPro" id="IPR023174">
    <property type="entry name" value="PDEase_CS"/>
</dbReference>
<dbReference type="Pfam" id="PF00233">
    <property type="entry name" value="PDEase_I"/>
    <property type="match status" value="1"/>
</dbReference>
<protein>
    <submittedName>
        <fullName evidence="7">3'5'-cyclic nucleotide phosphodiesterase</fullName>
    </submittedName>
</protein>
<dbReference type="AlphaFoldDB" id="A0A699ZWZ3"/>
<evidence type="ECO:0000256" key="2">
    <source>
        <dbReference type="ARBA" id="ARBA00022801"/>
    </source>
</evidence>
<dbReference type="InterPro" id="IPR036971">
    <property type="entry name" value="PDEase_catalytic_dom_sf"/>
</dbReference>
<evidence type="ECO:0000256" key="4">
    <source>
        <dbReference type="SAM" id="MobiDB-lite"/>
    </source>
</evidence>
<dbReference type="SUPFAM" id="SSF109604">
    <property type="entry name" value="HD-domain/PDEase-like"/>
    <property type="match status" value="1"/>
</dbReference>
<evidence type="ECO:0000256" key="1">
    <source>
        <dbReference type="ARBA" id="ARBA00022723"/>
    </source>
</evidence>
<feature type="binding site" evidence="3">
    <location>
        <position position="25"/>
    </location>
    <ligand>
        <name>Zn(2+)</name>
        <dbReference type="ChEBI" id="CHEBI:29105"/>
        <label>1</label>
    </ligand>
</feature>
<feature type="binding site" evidence="3">
    <location>
        <position position="25"/>
    </location>
    <ligand>
        <name>Zn(2+)</name>
        <dbReference type="ChEBI" id="CHEBI:29105"/>
        <label>2</label>
    </ligand>
</feature>
<feature type="domain" description="PDEase" evidence="6">
    <location>
        <begin position="1"/>
        <end position="249"/>
    </location>
</feature>
<evidence type="ECO:0000259" key="6">
    <source>
        <dbReference type="PROSITE" id="PS51845"/>
    </source>
</evidence>
<dbReference type="GO" id="GO:0007165">
    <property type="term" value="P:signal transduction"/>
    <property type="evidence" value="ECO:0007669"/>
    <property type="project" value="InterPro"/>
</dbReference>
<dbReference type="PROSITE" id="PS00126">
    <property type="entry name" value="PDEASE_I_1"/>
    <property type="match status" value="1"/>
</dbReference>
<dbReference type="PRINTS" id="PR00387">
    <property type="entry name" value="PDIESTERASE1"/>
</dbReference>
<evidence type="ECO:0000256" key="3">
    <source>
        <dbReference type="PIRSR" id="PIRSR623088-3"/>
    </source>
</evidence>
<comment type="caution">
    <text evidence="7">The sequence shown here is derived from an EMBL/GenBank/DDBJ whole genome shotgun (WGS) entry which is preliminary data.</text>
</comment>
<feature type="signal peptide" evidence="5">
    <location>
        <begin position="1"/>
        <end position="16"/>
    </location>
</feature>
<feature type="chain" id="PRO_5025536937" evidence="5">
    <location>
        <begin position="17"/>
        <end position="263"/>
    </location>
</feature>